<comment type="caution">
    <text evidence="4">The sequence shown here is derived from an EMBL/GenBank/DDBJ whole genome shotgun (WGS) entry which is preliminary data.</text>
</comment>
<dbReference type="GO" id="GO:0006508">
    <property type="term" value="P:proteolysis"/>
    <property type="evidence" value="ECO:0007669"/>
    <property type="project" value="InterPro"/>
</dbReference>
<evidence type="ECO:0000313" key="4">
    <source>
        <dbReference type="EMBL" id="GGG95802.1"/>
    </source>
</evidence>
<dbReference type="EMBL" id="BMJW01000001">
    <property type="protein sequence ID" value="GGG95802.1"/>
    <property type="molecule type" value="Genomic_DNA"/>
</dbReference>
<evidence type="ECO:0000256" key="1">
    <source>
        <dbReference type="ARBA" id="ARBA00022801"/>
    </source>
</evidence>
<gene>
    <name evidence="4" type="ORF">GCM10011416_11840</name>
</gene>
<dbReference type="Gene3D" id="3.40.50.1820">
    <property type="entry name" value="alpha/beta hydrolase"/>
    <property type="match status" value="1"/>
</dbReference>
<dbReference type="InterPro" id="IPR029058">
    <property type="entry name" value="AB_hydrolase_fold"/>
</dbReference>
<keyword evidence="1" id="KW-0378">Hydrolase</keyword>
<name>A0A917HY50_9FLAO</name>
<dbReference type="PANTHER" id="PTHR42776">
    <property type="entry name" value="SERINE PEPTIDASE S9 FAMILY MEMBER"/>
    <property type="match status" value="1"/>
</dbReference>
<dbReference type="Proteomes" id="UP000633278">
    <property type="component" value="Unassembled WGS sequence"/>
</dbReference>
<dbReference type="PANTHER" id="PTHR42776:SF27">
    <property type="entry name" value="DIPEPTIDYL PEPTIDASE FAMILY MEMBER 6"/>
    <property type="match status" value="1"/>
</dbReference>
<evidence type="ECO:0000259" key="3">
    <source>
        <dbReference type="Pfam" id="PF00326"/>
    </source>
</evidence>
<feature type="domain" description="Peptidase S9 prolyl oligopeptidase catalytic" evidence="3">
    <location>
        <begin position="133"/>
        <end position="331"/>
    </location>
</feature>
<dbReference type="AlphaFoldDB" id="A0A917HY50"/>
<accession>A0A917HY50</accession>
<protein>
    <recommendedName>
        <fullName evidence="3">Peptidase S9 prolyl oligopeptidase catalytic domain-containing protein</fullName>
    </recommendedName>
</protein>
<reference evidence="4" key="1">
    <citation type="journal article" date="2014" name="Int. J. Syst. Evol. Microbiol.">
        <title>Complete genome sequence of Corynebacterium casei LMG S-19264T (=DSM 44701T), isolated from a smear-ripened cheese.</title>
        <authorList>
            <consortium name="US DOE Joint Genome Institute (JGI-PGF)"/>
            <person name="Walter F."/>
            <person name="Albersmeier A."/>
            <person name="Kalinowski J."/>
            <person name="Ruckert C."/>
        </authorList>
    </citation>
    <scope>NUCLEOTIDE SEQUENCE</scope>
    <source>
        <strain evidence="4">CGMCC 1.15763</strain>
    </source>
</reference>
<keyword evidence="2" id="KW-1133">Transmembrane helix</keyword>
<reference evidence="4" key="2">
    <citation type="submission" date="2020-09" db="EMBL/GenBank/DDBJ databases">
        <authorList>
            <person name="Sun Q."/>
            <person name="Zhou Y."/>
        </authorList>
    </citation>
    <scope>NUCLEOTIDE SEQUENCE</scope>
    <source>
        <strain evidence="4">CGMCC 1.15763</strain>
    </source>
</reference>
<feature type="transmembrane region" description="Helical" evidence="2">
    <location>
        <begin position="7"/>
        <end position="27"/>
    </location>
</feature>
<keyword evidence="2" id="KW-0812">Transmembrane</keyword>
<dbReference type="GO" id="GO:0004252">
    <property type="term" value="F:serine-type endopeptidase activity"/>
    <property type="evidence" value="ECO:0007669"/>
    <property type="project" value="TreeGrafter"/>
</dbReference>
<evidence type="ECO:0000313" key="5">
    <source>
        <dbReference type="Proteomes" id="UP000633278"/>
    </source>
</evidence>
<dbReference type="InterPro" id="IPR001375">
    <property type="entry name" value="Peptidase_S9_cat"/>
</dbReference>
<proteinExistence type="predicted"/>
<keyword evidence="5" id="KW-1185">Reference proteome</keyword>
<organism evidence="4 5">
    <name type="scientific">Polaribacter pacificus</name>
    <dbReference type="NCBI Taxonomy" id="1775173"/>
    <lineage>
        <taxon>Bacteria</taxon>
        <taxon>Pseudomonadati</taxon>
        <taxon>Bacteroidota</taxon>
        <taxon>Flavobacteriia</taxon>
        <taxon>Flavobacteriales</taxon>
        <taxon>Flavobacteriaceae</taxon>
    </lineage>
</organism>
<evidence type="ECO:0000256" key="2">
    <source>
        <dbReference type="SAM" id="Phobius"/>
    </source>
</evidence>
<sequence length="345" mass="39248">MKLFKHIAISTLSIILITVGLLFWSLLTIDNDIQTNTIEETKNKFGSFKANEILKKQKLESFQYHLLGFYGNILPKFKPLNNTIHYSIAYKSDGLIVTGSLVTPKKEGKYPCIIFNRGGNRDYGRLDFRMVNKYMTVLAEQGYVVIASNYRGNSGSEGKEEFGGADVNDVLNLVSTLSEETMADTSKIGIYGHSRGGMMTYKALQKSNIFKAAVVMAGSANEFTSVEDRPELEKNVHEQLIPNYYKNKNQELTDRSVVFWSEELNKTPLLLLHGKDDKRVNYTEAKQLATKLDSLNFPYKLVSFNDDDHTLSKNKKKADSITISWFNKYLRGNQVFNEDTQKEHI</sequence>
<dbReference type="Pfam" id="PF00326">
    <property type="entry name" value="Peptidase_S9"/>
    <property type="match status" value="1"/>
</dbReference>
<dbReference type="RefSeq" id="WP_188598345.1">
    <property type="nucleotide sequence ID" value="NZ_BMJW01000001.1"/>
</dbReference>
<dbReference type="SUPFAM" id="SSF53474">
    <property type="entry name" value="alpha/beta-Hydrolases"/>
    <property type="match status" value="1"/>
</dbReference>
<keyword evidence="2" id="KW-0472">Membrane</keyword>